<organism evidence="1 2">
    <name type="scientific">Candidatus Nomurabacteria bacterium GW2011_GWB1_37_5</name>
    <dbReference type="NCBI Taxonomy" id="1618742"/>
    <lineage>
        <taxon>Bacteria</taxon>
        <taxon>Candidatus Nomuraibacteriota</taxon>
    </lineage>
</organism>
<proteinExistence type="predicted"/>
<reference evidence="1 2" key="1">
    <citation type="journal article" date="2015" name="Nature">
        <title>rRNA introns, odd ribosomes, and small enigmatic genomes across a large radiation of phyla.</title>
        <authorList>
            <person name="Brown C.T."/>
            <person name="Hug L.A."/>
            <person name="Thomas B.C."/>
            <person name="Sharon I."/>
            <person name="Castelle C.J."/>
            <person name="Singh A."/>
            <person name="Wilkins M.J."/>
            <person name="Williams K.H."/>
            <person name="Banfield J.F."/>
        </authorList>
    </citation>
    <scope>NUCLEOTIDE SEQUENCE [LARGE SCALE GENOMIC DNA]</scope>
</reference>
<evidence type="ECO:0000313" key="2">
    <source>
        <dbReference type="Proteomes" id="UP000033876"/>
    </source>
</evidence>
<dbReference type="EMBL" id="LBTF01000002">
    <property type="protein sequence ID" value="KKQ35969.1"/>
    <property type="molecule type" value="Genomic_DNA"/>
</dbReference>
<gene>
    <name evidence="1" type="ORF">US50_C0002G0029</name>
</gene>
<dbReference type="Proteomes" id="UP000033876">
    <property type="component" value="Unassembled WGS sequence"/>
</dbReference>
<evidence type="ECO:0000313" key="1">
    <source>
        <dbReference type="EMBL" id="KKQ35969.1"/>
    </source>
</evidence>
<dbReference type="AlphaFoldDB" id="A0A0G0JGT8"/>
<accession>A0A0G0JGT8</accession>
<protein>
    <submittedName>
        <fullName evidence="1">Uncharacterized protein</fullName>
    </submittedName>
</protein>
<comment type="caution">
    <text evidence="1">The sequence shown here is derived from an EMBL/GenBank/DDBJ whole genome shotgun (WGS) entry which is preliminary data.</text>
</comment>
<name>A0A0G0JGT8_9BACT</name>
<sequence length="192" mass="22319">MKIAALVKSLLFYGDSLYTRSDVINKIEKQLIKLGAKKRKLRKDDPRGYKTYCPFRDGDYNEDPSLVMKDCIISITSVSPGFFAKRDEFSGGVGILLICTEDKTDVLEKQIIKNIVDPVFEHYQWNHNRNPKDISRYDSSVLYSKSNEEIEVNNIEWPEIIKYYFHAESLLLDLRQKKVAEKINFLKTELAV</sequence>